<comment type="caution">
    <text evidence="1">The sequence shown here is derived from an EMBL/GenBank/DDBJ whole genome shotgun (WGS) entry which is preliminary data.</text>
</comment>
<proteinExistence type="predicted"/>
<protein>
    <submittedName>
        <fullName evidence="1">Uncharacterized protein</fullName>
    </submittedName>
</protein>
<dbReference type="Proteomes" id="UP000440578">
    <property type="component" value="Unassembled WGS sequence"/>
</dbReference>
<reference evidence="1 2" key="1">
    <citation type="submission" date="2019-07" db="EMBL/GenBank/DDBJ databases">
        <title>Draft genome assembly of a fouling barnacle, Amphibalanus amphitrite (Darwin, 1854): The first reference genome for Thecostraca.</title>
        <authorList>
            <person name="Kim W."/>
        </authorList>
    </citation>
    <scope>NUCLEOTIDE SEQUENCE [LARGE SCALE GENOMIC DNA]</scope>
    <source>
        <strain evidence="1">SNU_AA5</strain>
        <tissue evidence="1">Soma without cirri and trophi</tissue>
    </source>
</reference>
<evidence type="ECO:0000313" key="2">
    <source>
        <dbReference type="Proteomes" id="UP000440578"/>
    </source>
</evidence>
<keyword evidence="2" id="KW-1185">Reference proteome</keyword>
<dbReference type="AlphaFoldDB" id="A0A6A4WQD5"/>
<name>A0A6A4WQD5_AMPAM</name>
<accession>A0A6A4WQD5</accession>
<sequence>MRIGDWLLVTAEEKANVFAAQHVHVSRQVRAPKIDLTRARTTVELQPVLLRRL</sequence>
<organism evidence="1 2">
    <name type="scientific">Amphibalanus amphitrite</name>
    <name type="common">Striped barnacle</name>
    <name type="synonym">Balanus amphitrite</name>
    <dbReference type="NCBI Taxonomy" id="1232801"/>
    <lineage>
        <taxon>Eukaryota</taxon>
        <taxon>Metazoa</taxon>
        <taxon>Ecdysozoa</taxon>
        <taxon>Arthropoda</taxon>
        <taxon>Crustacea</taxon>
        <taxon>Multicrustacea</taxon>
        <taxon>Cirripedia</taxon>
        <taxon>Thoracica</taxon>
        <taxon>Thoracicalcarea</taxon>
        <taxon>Balanomorpha</taxon>
        <taxon>Balanoidea</taxon>
        <taxon>Balanidae</taxon>
        <taxon>Amphibalaninae</taxon>
        <taxon>Amphibalanus</taxon>
    </lineage>
</organism>
<dbReference type="EMBL" id="VIIS01000565">
    <property type="protein sequence ID" value="KAF0307509.1"/>
    <property type="molecule type" value="Genomic_DNA"/>
</dbReference>
<evidence type="ECO:0000313" key="1">
    <source>
        <dbReference type="EMBL" id="KAF0307509.1"/>
    </source>
</evidence>
<gene>
    <name evidence="1" type="ORF">FJT64_021153</name>
</gene>